<organism evidence="2 3">
    <name type="scientific">Arcanobacterium phocae</name>
    <dbReference type="NCBI Taxonomy" id="131112"/>
    <lineage>
        <taxon>Bacteria</taxon>
        <taxon>Bacillati</taxon>
        <taxon>Actinomycetota</taxon>
        <taxon>Actinomycetes</taxon>
        <taxon>Actinomycetales</taxon>
        <taxon>Actinomycetaceae</taxon>
        <taxon>Arcanobacterium</taxon>
    </lineage>
</organism>
<feature type="transmembrane region" description="Helical" evidence="1">
    <location>
        <begin position="61"/>
        <end position="76"/>
    </location>
</feature>
<keyword evidence="1" id="KW-0472">Membrane</keyword>
<reference evidence="3" key="1">
    <citation type="submission" date="2016-10" db="EMBL/GenBank/DDBJ databases">
        <authorList>
            <person name="Varghese N."/>
            <person name="Submissions S."/>
        </authorList>
    </citation>
    <scope>NUCLEOTIDE SEQUENCE [LARGE SCALE GENOMIC DNA]</scope>
    <source>
        <strain evidence="3">DSM 10002</strain>
    </source>
</reference>
<accession>A0A1H2L910</accession>
<sequence length="108" mass="12038">MPNLLRSIGPEIMWAGVLISVSSNVTRTGWSDPVVIAEIIGLVLVLGWIIKERLKEQKRELLYSLLYVTGTVGVVAMHNSSWTRLAVLLIMGIYIFAKRSRQDALVSD</sequence>
<gene>
    <name evidence="2" type="ORF">SAMN04489737_0049</name>
</gene>
<protein>
    <submittedName>
        <fullName evidence="2">Uncharacterized protein</fullName>
    </submittedName>
</protein>
<dbReference type="EMBL" id="LT629804">
    <property type="protein sequence ID" value="SDU77527.1"/>
    <property type="molecule type" value="Genomic_DNA"/>
</dbReference>
<dbReference type="Proteomes" id="UP000214355">
    <property type="component" value="Chromosome I"/>
</dbReference>
<dbReference type="RefSeq" id="WP_091278491.1">
    <property type="nucleotide sequence ID" value="NZ_JABAOS010000009.1"/>
</dbReference>
<evidence type="ECO:0000313" key="3">
    <source>
        <dbReference type="Proteomes" id="UP000214355"/>
    </source>
</evidence>
<feature type="transmembrane region" description="Helical" evidence="1">
    <location>
        <begin position="82"/>
        <end position="97"/>
    </location>
</feature>
<evidence type="ECO:0000256" key="1">
    <source>
        <dbReference type="SAM" id="Phobius"/>
    </source>
</evidence>
<keyword evidence="1" id="KW-1133">Transmembrane helix</keyword>
<feature type="transmembrane region" description="Helical" evidence="1">
    <location>
        <begin position="30"/>
        <end position="49"/>
    </location>
</feature>
<evidence type="ECO:0000313" key="2">
    <source>
        <dbReference type="EMBL" id="SDU77527.1"/>
    </source>
</evidence>
<keyword evidence="3" id="KW-1185">Reference proteome</keyword>
<keyword evidence="1" id="KW-0812">Transmembrane</keyword>
<dbReference type="AlphaFoldDB" id="A0A1H2L910"/>
<name>A0A1H2L910_9ACTO</name>
<proteinExistence type="predicted"/>
<dbReference type="GeneID" id="65343809"/>